<accession>A0A5N6UYI2</accession>
<dbReference type="EMBL" id="ML738614">
    <property type="protein sequence ID" value="KAE8163762.1"/>
    <property type="molecule type" value="Genomic_DNA"/>
</dbReference>
<evidence type="ECO:0000313" key="4">
    <source>
        <dbReference type="Proteomes" id="UP000326950"/>
    </source>
</evidence>
<evidence type="ECO:0000256" key="2">
    <source>
        <dbReference type="SAM" id="SignalP"/>
    </source>
</evidence>
<organism evidence="3 4">
    <name type="scientific">Aspergillus tamarii</name>
    <dbReference type="NCBI Taxonomy" id="41984"/>
    <lineage>
        <taxon>Eukaryota</taxon>
        <taxon>Fungi</taxon>
        <taxon>Dikarya</taxon>
        <taxon>Ascomycota</taxon>
        <taxon>Pezizomycotina</taxon>
        <taxon>Eurotiomycetes</taxon>
        <taxon>Eurotiomycetidae</taxon>
        <taxon>Eurotiales</taxon>
        <taxon>Aspergillaceae</taxon>
        <taxon>Aspergillus</taxon>
        <taxon>Aspergillus subgen. Circumdati</taxon>
    </lineage>
</organism>
<evidence type="ECO:0000256" key="1">
    <source>
        <dbReference type="SAM" id="MobiDB-lite"/>
    </source>
</evidence>
<dbReference type="OrthoDB" id="4484855at2759"/>
<keyword evidence="2" id="KW-0732">Signal</keyword>
<feature type="chain" id="PRO_5025043168" evidence="2">
    <location>
        <begin position="20"/>
        <end position="56"/>
    </location>
</feature>
<sequence length="56" mass="6032">MTAIHKLIPLLCLLTGTFAAPLEAAQSEPYQLSDVANWKADIPPTDGNEPSPQQDL</sequence>
<reference evidence="3 4" key="1">
    <citation type="submission" date="2019-04" db="EMBL/GenBank/DDBJ databases">
        <title>Friends and foes A comparative genomics study of 23 Aspergillus species from section Flavi.</title>
        <authorList>
            <consortium name="DOE Joint Genome Institute"/>
            <person name="Kjaerbolling I."/>
            <person name="Vesth T."/>
            <person name="Frisvad J.C."/>
            <person name="Nybo J.L."/>
            <person name="Theobald S."/>
            <person name="Kildgaard S."/>
            <person name="Isbrandt T."/>
            <person name="Kuo A."/>
            <person name="Sato A."/>
            <person name="Lyhne E.K."/>
            <person name="Kogle M.E."/>
            <person name="Wiebenga A."/>
            <person name="Kun R.S."/>
            <person name="Lubbers R.J."/>
            <person name="Makela M.R."/>
            <person name="Barry K."/>
            <person name="Chovatia M."/>
            <person name="Clum A."/>
            <person name="Daum C."/>
            <person name="Haridas S."/>
            <person name="He G."/>
            <person name="LaButti K."/>
            <person name="Lipzen A."/>
            <person name="Mondo S."/>
            <person name="Riley R."/>
            <person name="Salamov A."/>
            <person name="Simmons B.A."/>
            <person name="Magnuson J.K."/>
            <person name="Henrissat B."/>
            <person name="Mortensen U.H."/>
            <person name="Larsen T.O."/>
            <person name="Devries R.P."/>
            <person name="Grigoriev I.V."/>
            <person name="Machida M."/>
            <person name="Baker S.E."/>
            <person name="Andersen M.R."/>
        </authorList>
    </citation>
    <scope>NUCLEOTIDE SEQUENCE [LARGE SCALE GENOMIC DNA]</scope>
    <source>
        <strain evidence="3 4">CBS 117626</strain>
    </source>
</reference>
<proteinExistence type="predicted"/>
<evidence type="ECO:0000313" key="3">
    <source>
        <dbReference type="EMBL" id="KAE8163762.1"/>
    </source>
</evidence>
<name>A0A5N6UYI2_ASPTM</name>
<protein>
    <submittedName>
        <fullName evidence="3">Uncharacterized protein</fullName>
    </submittedName>
</protein>
<dbReference type="AlphaFoldDB" id="A0A5N6UYI2"/>
<gene>
    <name evidence="3" type="ORF">BDV40DRAFT_299106</name>
</gene>
<dbReference type="Proteomes" id="UP000326950">
    <property type="component" value="Unassembled WGS sequence"/>
</dbReference>
<keyword evidence="4" id="KW-1185">Reference proteome</keyword>
<feature type="region of interest" description="Disordered" evidence="1">
    <location>
        <begin position="36"/>
        <end position="56"/>
    </location>
</feature>
<feature type="signal peptide" evidence="2">
    <location>
        <begin position="1"/>
        <end position="19"/>
    </location>
</feature>